<evidence type="ECO:0000256" key="4">
    <source>
        <dbReference type="ARBA" id="ARBA00023163"/>
    </source>
</evidence>
<dbReference type="InterPro" id="IPR035965">
    <property type="entry name" value="PAS-like_dom_sf"/>
</dbReference>
<dbReference type="PROSITE" id="PS00688">
    <property type="entry name" value="SIGMA54_INTERACT_3"/>
    <property type="match status" value="1"/>
</dbReference>
<dbReference type="Pfam" id="PF00989">
    <property type="entry name" value="PAS"/>
    <property type="match status" value="1"/>
</dbReference>
<protein>
    <submittedName>
        <fullName evidence="8">PAS domain S-box protein</fullName>
    </submittedName>
</protein>
<evidence type="ECO:0000259" key="7">
    <source>
        <dbReference type="PROSITE" id="PS50112"/>
    </source>
</evidence>
<proteinExistence type="predicted"/>
<feature type="domain" description="PAS" evidence="7">
    <location>
        <begin position="16"/>
        <end position="67"/>
    </location>
</feature>
<dbReference type="InterPro" id="IPR002078">
    <property type="entry name" value="Sigma_54_int"/>
</dbReference>
<dbReference type="InterPro" id="IPR025662">
    <property type="entry name" value="Sigma_54_int_dom_ATP-bd_1"/>
</dbReference>
<dbReference type="AlphaFoldDB" id="A0AA43XK13"/>
<name>A0AA43XK13_9CLOT</name>
<organism evidence="8 9">
    <name type="scientific">Isachenkonia alkalipeptolytica</name>
    <dbReference type="NCBI Taxonomy" id="2565777"/>
    <lineage>
        <taxon>Bacteria</taxon>
        <taxon>Bacillati</taxon>
        <taxon>Bacillota</taxon>
        <taxon>Clostridia</taxon>
        <taxon>Eubacteriales</taxon>
        <taxon>Clostridiaceae</taxon>
        <taxon>Isachenkonia</taxon>
    </lineage>
</organism>
<feature type="coiled-coil region" evidence="5">
    <location>
        <begin position="122"/>
        <end position="149"/>
    </location>
</feature>
<gene>
    <name evidence="8" type="ORF">ISALK_07090</name>
</gene>
<dbReference type="CDD" id="cd00009">
    <property type="entry name" value="AAA"/>
    <property type="match status" value="1"/>
</dbReference>
<dbReference type="Proteomes" id="UP000449710">
    <property type="component" value="Unassembled WGS sequence"/>
</dbReference>
<accession>A0AA43XK13</accession>
<feature type="domain" description="Sigma-54 factor interaction" evidence="6">
    <location>
        <begin position="155"/>
        <end position="385"/>
    </location>
</feature>
<keyword evidence="2" id="KW-0067">ATP-binding</keyword>
<dbReference type="SUPFAM" id="SSF52540">
    <property type="entry name" value="P-loop containing nucleoside triphosphate hydrolases"/>
    <property type="match status" value="1"/>
</dbReference>
<dbReference type="InterPro" id="IPR009057">
    <property type="entry name" value="Homeodomain-like_sf"/>
</dbReference>
<evidence type="ECO:0000256" key="1">
    <source>
        <dbReference type="ARBA" id="ARBA00022741"/>
    </source>
</evidence>
<dbReference type="SMART" id="SM00382">
    <property type="entry name" value="AAA"/>
    <property type="match status" value="1"/>
</dbReference>
<dbReference type="PROSITE" id="PS00675">
    <property type="entry name" value="SIGMA54_INTERACT_1"/>
    <property type="match status" value="1"/>
</dbReference>
<dbReference type="PRINTS" id="PR01590">
    <property type="entry name" value="HTHFIS"/>
</dbReference>
<dbReference type="Pfam" id="PF02954">
    <property type="entry name" value="HTH_8"/>
    <property type="match status" value="1"/>
</dbReference>
<dbReference type="InterPro" id="IPR000014">
    <property type="entry name" value="PAS"/>
</dbReference>
<sequence>MNTESFQNPDKDLNEMLDLYRNIFNHIFNWVVVVDTEGYVILLNKAYCDFLGVKQEEALGKHVTEVIENTRMHIVVKNQREEIGEFQKIKGNTMVANRIPIFKNNKLIGAVGTVVFKDLVEMESYVKRVRDMEKELQFYQEEFKKMTTGYTLEDIIGDSPEIEYVKKMIQKVANTKSNVLLEGESGTGKELVAQAIHHLSPRGDFPLIKVNCAAIPGELLESELFGYEHGAFTGSKKGGKLGKLEMANNSTILLDEIGDMPINMQVKLLRAIQEKEIERVGGVRSKKLDFRIIASSNKNLKELVAKQQFREDLYYRLNVVKITLPPLRKRDSDIEIIARYLIKKLSKDLGLGVTEVTPKALWVLKKYSWPGNIRELSNVIERALNLMDSEGRIDTDHLPPYLRESSSPLGLDQGLGLKEQVQKVERDSIKRALNKTKHNKLEAAKILGISRTSLYKKIEEYGL</sequence>
<evidence type="ECO:0000313" key="9">
    <source>
        <dbReference type="Proteomes" id="UP000449710"/>
    </source>
</evidence>
<keyword evidence="5" id="KW-0175">Coiled coil</keyword>
<keyword evidence="1" id="KW-0547">Nucleotide-binding</keyword>
<dbReference type="GO" id="GO:0006355">
    <property type="term" value="P:regulation of DNA-templated transcription"/>
    <property type="evidence" value="ECO:0007669"/>
    <property type="project" value="InterPro"/>
</dbReference>
<dbReference type="SUPFAM" id="SSF46689">
    <property type="entry name" value="Homeodomain-like"/>
    <property type="match status" value="1"/>
</dbReference>
<dbReference type="InterPro" id="IPR002197">
    <property type="entry name" value="HTH_Fis"/>
</dbReference>
<dbReference type="InterPro" id="IPR058031">
    <property type="entry name" value="AAA_lid_NorR"/>
</dbReference>
<dbReference type="PANTHER" id="PTHR32071:SF57">
    <property type="entry name" value="C4-DICARBOXYLATE TRANSPORT TRANSCRIPTIONAL REGULATORY PROTEIN DCTD"/>
    <property type="match status" value="1"/>
</dbReference>
<evidence type="ECO:0000256" key="3">
    <source>
        <dbReference type="ARBA" id="ARBA00023015"/>
    </source>
</evidence>
<keyword evidence="9" id="KW-1185">Reference proteome</keyword>
<dbReference type="PROSITE" id="PS50112">
    <property type="entry name" value="PAS"/>
    <property type="match status" value="1"/>
</dbReference>
<dbReference type="Gene3D" id="1.10.8.60">
    <property type="match status" value="1"/>
</dbReference>
<dbReference type="Gene3D" id="3.40.50.300">
    <property type="entry name" value="P-loop containing nucleotide triphosphate hydrolases"/>
    <property type="match status" value="1"/>
</dbReference>
<dbReference type="CDD" id="cd00130">
    <property type="entry name" value="PAS"/>
    <property type="match status" value="1"/>
</dbReference>
<dbReference type="Gene3D" id="3.30.450.20">
    <property type="entry name" value="PAS domain"/>
    <property type="match status" value="1"/>
</dbReference>
<evidence type="ECO:0000259" key="6">
    <source>
        <dbReference type="PROSITE" id="PS50045"/>
    </source>
</evidence>
<dbReference type="GO" id="GO:0043565">
    <property type="term" value="F:sequence-specific DNA binding"/>
    <property type="evidence" value="ECO:0007669"/>
    <property type="project" value="InterPro"/>
</dbReference>
<evidence type="ECO:0000256" key="2">
    <source>
        <dbReference type="ARBA" id="ARBA00022840"/>
    </source>
</evidence>
<dbReference type="InterPro" id="IPR025944">
    <property type="entry name" value="Sigma_54_int_dom_CS"/>
</dbReference>
<comment type="caution">
    <text evidence="8">The sequence shown here is derived from an EMBL/GenBank/DDBJ whole genome shotgun (WGS) entry which is preliminary data.</text>
</comment>
<dbReference type="PANTHER" id="PTHR32071">
    <property type="entry name" value="TRANSCRIPTIONAL REGULATORY PROTEIN"/>
    <property type="match status" value="1"/>
</dbReference>
<dbReference type="GO" id="GO:0005524">
    <property type="term" value="F:ATP binding"/>
    <property type="evidence" value="ECO:0007669"/>
    <property type="project" value="UniProtKB-KW"/>
</dbReference>
<dbReference type="Pfam" id="PF00158">
    <property type="entry name" value="Sigma54_activat"/>
    <property type="match status" value="1"/>
</dbReference>
<dbReference type="PROSITE" id="PS50045">
    <property type="entry name" value="SIGMA54_INTERACT_4"/>
    <property type="match status" value="1"/>
</dbReference>
<reference evidence="8 9" key="1">
    <citation type="submission" date="2019-04" db="EMBL/GenBank/DDBJ databases">
        <title>Isachenkonia alkalipeptolytica gen. nov. sp. nov. a new anaerobic, alkiliphilic organothrophic bacterium capable to reduce synthesized ferrihydrite isolated from a soda lake.</title>
        <authorList>
            <person name="Toshchakov S.V."/>
            <person name="Zavarzina D.G."/>
            <person name="Zhilina T.N."/>
            <person name="Kostrikina N.A."/>
            <person name="Kublanov I.V."/>
        </authorList>
    </citation>
    <scope>NUCLEOTIDE SEQUENCE [LARGE SCALE GENOMIC DNA]</scope>
    <source>
        <strain evidence="8 9">Z-1701</strain>
    </source>
</reference>
<dbReference type="InterPro" id="IPR013767">
    <property type="entry name" value="PAS_fold"/>
</dbReference>
<dbReference type="Pfam" id="PF25601">
    <property type="entry name" value="AAA_lid_14"/>
    <property type="match status" value="1"/>
</dbReference>
<dbReference type="FunFam" id="3.40.50.300:FF:000006">
    <property type="entry name" value="DNA-binding transcriptional regulator NtrC"/>
    <property type="match status" value="1"/>
</dbReference>
<dbReference type="InterPro" id="IPR003593">
    <property type="entry name" value="AAA+_ATPase"/>
</dbReference>
<dbReference type="SUPFAM" id="SSF55785">
    <property type="entry name" value="PYP-like sensor domain (PAS domain)"/>
    <property type="match status" value="1"/>
</dbReference>
<keyword evidence="4" id="KW-0804">Transcription</keyword>
<evidence type="ECO:0000313" key="8">
    <source>
        <dbReference type="EMBL" id="NBG88263.1"/>
    </source>
</evidence>
<evidence type="ECO:0000256" key="5">
    <source>
        <dbReference type="SAM" id="Coils"/>
    </source>
</evidence>
<dbReference type="EMBL" id="SUMG01000007">
    <property type="protein sequence ID" value="NBG88263.1"/>
    <property type="molecule type" value="Genomic_DNA"/>
</dbReference>
<dbReference type="Gene3D" id="1.10.10.60">
    <property type="entry name" value="Homeodomain-like"/>
    <property type="match status" value="1"/>
</dbReference>
<dbReference type="InterPro" id="IPR027417">
    <property type="entry name" value="P-loop_NTPase"/>
</dbReference>
<keyword evidence="3" id="KW-0805">Transcription regulation</keyword>
<dbReference type="RefSeq" id="WP_160720641.1">
    <property type="nucleotide sequence ID" value="NZ_SUMG01000007.1"/>
</dbReference>
<dbReference type="SMART" id="SM00091">
    <property type="entry name" value="PAS"/>
    <property type="match status" value="1"/>
</dbReference>
<dbReference type="NCBIfam" id="TIGR00229">
    <property type="entry name" value="sensory_box"/>
    <property type="match status" value="1"/>
</dbReference>